<dbReference type="Proteomes" id="UP000019113">
    <property type="component" value="Unassembled WGS sequence"/>
</dbReference>
<dbReference type="STRING" id="1178482.AR456_16675"/>
<comment type="caution">
    <text evidence="1">The sequence shown here is derived from an EMBL/GenBank/DDBJ whole genome shotgun (WGS) entry which is preliminary data.</text>
</comment>
<dbReference type="AlphaFoldDB" id="W1NBS8"/>
<organism evidence="1 2">
    <name type="scientific">Halomonas huangheensis</name>
    <dbReference type="NCBI Taxonomy" id="1178482"/>
    <lineage>
        <taxon>Bacteria</taxon>
        <taxon>Pseudomonadati</taxon>
        <taxon>Pseudomonadota</taxon>
        <taxon>Gammaproteobacteria</taxon>
        <taxon>Oceanospirillales</taxon>
        <taxon>Halomonadaceae</taxon>
        <taxon>Halomonas</taxon>
    </lineage>
</organism>
<dbReference type="SUPFAM" id="SSF53756">
    <property type="entry name" value="UDP-Glycosyltransferase/glycogen phosphorylase"/>
    <property type="match status" value="1"/>
</dbReference>
<keyword evidence="2" id="KW-1185">Reference proteome</keyword>
<evidence type="ECO:0000313" key="1">
    <source>
        <dbReference type="EMBL" id="ERL52360.1"/>
    </source>
</evidence>
<protein>
    <recommendedName>
        <fullName evidence="3">Glycosyltransferase family 1 protein</fullName>
    </recommendedName>
</protein>
<name>W1NBS8_9GAMM</name>
<reference evidence="1 2" key="1">
    <citation type="submission" date="2013-08" db="EMBL/GenBank/DDBJ databases">
        <title>draft genome of Halomonas huanghegensis, strain BJGMM-B45T.</title>
        <authorList>
            <person name="Miao C."/>
            <person name="Wan Y."/>
            <person name="Jin W."/>
        </authorList>
    </citation>
    <scope>NUCLEOTIDE SEQUENCE [LARGE SCALE GENOMIC DNA]</scope>
    <source>
        <strain evidence="1 2">BJGMM-B45</strain>
    </source>
</reference>
<sequence>MVLSDGARPTEDIYFLASAAPWLRQQGVRVLRLDTRRWRHPHWCWPWLKSVLSGAHVIVCRGLSDSWIQALGDMRGRLAGLYYIVDDDLRAAALDQTLPQHYRQRMAMLATSQLNLLPLADEIITCSRTLANTLADHHRHISVLPPALISPLPDLEHFCYQNWRLGFHGTRAHLADLLQISPALSDLHQQYPTVSLEIMLGRFAPAELSVLDRVSTPEPLPWKAFLRYQRRQRIHIGLAPLWPTPFNSAKSIIKFLDIAVMGGVGIFSHRAPYAQLVDDGRDGLLAEDCAEHWLHCATRLLDHPRDTRAMAQAAADKARDVGDPAHTRSFWLQRQQGQ</sequence>
<dbReference type="eggNOG" id="COG0438">
    <property type="taxonomic scope" value="Bacteria"/>
</dbReference>
<evidence type="ECO:0008006" key="3">
    <source>
        <dbReference type="Google" id="ProtNLM"/>
    </source>
</evidence>
<gene>
    <name evidence="1" type="ORF">BJB45_10360</name>
</gene>
<dbReference type="EMBL" id="AVBC01000019">
    <property type="protein sequence ID" value="ERL52360.1"/>
    <property type="molecule type" value="Genomic_DNA"/>
</dbReference>
<proteinExistence type="predicted"/>
<accession>W1NBS8</accession>
<dbReference type="PATRIC" id="fig|1178482.3.peg.1234"/>
<evidence type="ECO:0000313" key="2">
    <source>
        <dbReference type="Proteomes" id="UP000019113"/>
    </source>
</evidence>